<evidence type="ECO:0000313" key="3">
    <source>
        <dbReference type="EMBL" id="KAK2197040.1"/>
    </source>
</evidence>
<keyword evidence="1" id="KW-0732">Signal</keyword>
<keyword evidence="4" id="KW-1185">Reference proteome</keyword>
<sequence length="199" mass="22908">MQLISLKSAIGIYFFLLSTCNSTRIRKKSTIEIQGDIFKGIFHWIPDVYYFCIDIATSLKQESKKLPTQESVIEKIERIDNEEFQKLDKREADEIKDLNSNHTTCEEAAYERDYTFACPAGWNLQPDGSCWGESYKGVCEARQNFKFFTSENKRQTELKCCIFWPRKTAENEKELIMHAAAALHGTISPTDGTILVARQ</sequence>
<dbReference type="InterPro" id="IPR006387">
    <property type="entry name" value="CPW_WPC_dom"/>
</dbReference>
<comment type="caution">
    <text evidence="3">The sequence shown here is derived from an EMBL/GenBank/DDBJ whole genome shotgun (WGS) entry which is preliminary data.</text>
</comment>
<protein>
    <submittedName>
        <fullName evidence="3">CPW-WPC domain</fullName>
    </submittedName>
</protein>
<reference evidence="3" key="1">
    <citation type="journal article" date="2023" name="Nat. Microbiol.">
        <title>Babesia duncani multi-omics identifies virulence factors and drug targets.</title>
        <authorList>
            <person name="Singh P."/>
            <person name="Lonardi S."/>
            <person name="Liang Q."/>
            <person name="Vydyam P."/>
            <person name="Khabirova E."/>
            <person name="Fang T."/>
            <person name="Gihaz S."/>
            <person name="Thekkiniath J."/>
            <person name="Munshi M."/>
            <person name="Abel S."/>
            <person name="Ciampossin L."/>
            <person name="Batugedara G."/>
            <person name="Gupta M."/>
            <person name="Lu X.M."/>
            <person name="Lenz T."/>
            <person name="Chakravarty S."/>
            <person name="Cornillot E."/>
            <person name="Hu Y."/>
            <person name="Ma W."/>
            <person name="Gonzalez L.M."/>
            <person name="Sanchez S."/>
            <person name="Estrada K."/>
            <person name="Sanchez-Flores A."/>
            <person name="Montero E."/>
            <person name="Harb O.S."/>
            <person name="Le Roch K.G."/>
            <person name="Mamoun C.B."/>
        </authorList>
    </citation>
    <scope>NUCLEOTIDE SEQUENCE</scope>
    <source>
        <strain evidence="3">WA1</strain>
    </source>
</reference>
<dbReference type="KEGG" id="bdw:94334333"/>
<evidence type="ECO:0000256" key="1">
    <source>
        <dbReference type="SAM" id="SignalP"/>
    </source>
</evidence>
<evidence type="ECO:0000313" key="4">
    <source>
        <dbReference type="Proteomes" id="UP001214638"/>
    </source>
</evidence>
<dbReference type="AlphaFoldDB" id="A0AAD9PLT2"/>
<dbReference type="EMBL" id="JALLKP010000001">
    <property type="protein sequence ID" value="KAK2197040.1"/>
    <property type="molecule type" value="Genomic_DNA"/>
</dbReference>
<feature type="domain" description="CPW-WPC" evidence="2">
    <location>
        <begin position="111"/>
        <end position="168"/>
    </location>
</feature>
<organism evidence="3 4">
    <name type="scientific">Babesia duncani</name>
    <dbReference type="NCBI Taxonomy" id="323732"/>
    <lineage>
        <taxon>Eukaryota</taxon>
        <taxon>Sar</taxon>
        <taxon>Alveolata</taxon>
        <taxon>Apicomplexa</taxon>
        <taxon>Aconoidasida</taxon>
        <taxon>Piroplasmida</taxon>
        <taxon>Babesiidae</taxon>
        <taxon>Babesia</taxon>
    </lineage>
</organism>
<gene>
    <name evidence="3" type="ORF">BdWA1_000035</name>
</gene>
<dbReference type="GeneID" id="94334333"/>
<dbReference type="RefSeq" id="XP_067803882.1">
    <property type="nucleotide sequence ID" value="XM_067945091.1"/>
</dbReference>
<feature type="chain" id="PRO_5041901323" evidence="1">
    <location>
        <begin position="23"/>
        <end position="199"/>
    </location>
</feature>
<dbReference type="Pfam" id="PF09717">
    <property type="entry name" value="CPW_WPC"/>
    <property type="match status" value="1"/>
</dbReference>
<proteinExistence type="predicted"/>
<dbReference type="Proteomes" id="UP001214638">
    <property type="component" value="Unassembled WGS sequence"/>
</dbReference>
<name>A0AAD9PLT2_9APIC</name>
<dbReference type="SMART" id="SM01099">
    <property type="entry name" value="CPW_WPC"/>
    <property type="match status" value="1"/>
</dbReference>
<feature type="signal peptide" evidence="1">
    <location>
        <begin position="1"/>
        <end position="22"/>
    </location>
</feature>
<accession>A0AAD9PLT2</accession>
<evidence type="ECO:0000259" key="2">
    <source>
        <dbReference type="SMART" id="SM01099"/>
    </source>
</evidence>